<comment type="caution">
    <text evidence="12">The sequence shown here is derived from an EMBL/GenBank/DDBJ whole genome shotgun (WGS) entry which is preliminary data.</text>
</comment>
<dbReference type="GO" id="GO:0005737">
    <property type="term" value="C:cytoplasm"/>
    <property type="evidence" value="ECO:0007669"/>
    <property type="project" value="UniProtKB-SubCell"/>
</dbReference>
<dbReference type="Proteomes" id="UP000252086">
    <property type="component" value="Unassembled WGS sequence"/>
</dbReference>
<dbReference type="InterPro" id="IPR029028">
    <property type="entry name" value="Alpha/beta_knot_MTases"/>
</dbReference>
<dbReference type="EMBL" id="QNRF01000009">
    <property type="protein sequence ID" value="RBO79987.1"/>
    <property type="molecule type" value="Genomic_DNA"/>
</dbReference>
<evidence type="ECO:0000256" key="6">
    <source>
        <dbReference type="ARBA" id="ARBA00022679"/>
    </source>
</evidence>
<dbReference type="PANTHER" id="PTHR30027:SF3">
    <property type="entry name" value="16S RRNA (URACIL(1498)-N(3))-METHYLTRANSFERASE"/>
    <property type="match status" value="1"/>
</dbReference>
<accession>A0A366CW73</accession>
<dbReference type="SUPFAM" id="SSF75217">
    <property type="entry name" value="alpha/beta knot"/>
    <property type="match status" value="1"/>
</dbReference>
<evidence type="ECO:0000256" key="1">
    <source>
        <dbReference type="ARBA" id="ARBA00004496"/>
    </source>
</evidence>
<evidence type="ECO:0000313" key="13">
    <source>
        <dbReference type="Proteomes" id="UP000252086"/>
    </source>
</evidence>
<evidence type="ECO:0000313" key="12">
    <source>
        <dbReference type="EMBL" id="RBO79987.1"/>
    </source>
</evidence>
<evidence type="ECO:0000256" key="10">
    <source>
        <dbReference type="PIRNR" id="PIRNR015601"/>
    </source>
</evidence>
<name>A0A366CW73_9GAMM</name>
<dbReference type="Gene3D" id="3.40.1280.10">
    <property type="match status" value="1"/>
</dbReference>
<keyword evidence="3 10" id="KW-0963">Cytoplasm</keyword>
<gene>
    <name evidence="12" type="ORF">DFP76_10929</name>
</gene>
<comment type="similarity">
    <text evidence="2 10">Belongs to the RNA methyltransferase RsmE family.</text>
</comment>
<evidence type="ECO:0000256" key="2">
    <source>
        <dbReference type="ARBA" id="ARBA00005528"/>
    </source>
</evidence>
<protein>
    <recommendedName>
        <fullName evidence="10">Ribosomal RNA small subunit methyltransferase E</fullName>
        <ecNumber evidence="10">2.1.1.193</ecNumber>
    </recommendedName>
</protein>
<dbReference type="InterPro" id="IPR046886">
    <property type="entry name" value="RsmE_MTase_dom"/>
</dbReference>
<evidence type="ECO:0000259" key="11">
    <source>
        <dbReference type="Pfam" id="PF04452"/>
    </source>
</evidence>
<dbReference type="NCBIfam" id="TIGR00046">
    <property type="entry name" value="RsmE family RNA methyltransferase"/>
    <property type="match status" value="1"/>
</dbReference>
<evidence type="ECO:0000256" key="4">
    <source>
        <dbReference type="ARBA" id="ARBA00022552"/>
    </source>
</evidence>
<dbReference type="GO" id="GO:0070042">
    <property type="term" value="F:rRNA (uridine-N3-)-methyltransferase activity"/>
    <property type="evidence" value="ECO:0007669"/>
    <property type="project" value="TreeGrafter"/>
</dbReference>
<evidence type="ECO:0000256" key="5">
    <source>
        <dbReference type="ARBA" id="ARBA00022603"/>
    </source>
</evidence>
<dbReference type="CDD" id="cd18084">
    <property type="entry name" value="RsmE-like"/>
    <property type="match status" value="1"/>
</dbReference>
<comment type="function">
    <text evidence="8 10">Specifically methylates the N3 position of the uracil ring of uridine 1498 (m3U1498) in 16S rRNA. Acts on the fully assembled 30S ribosomal subunit.</text>
</comment>
<dbReference type="AlphaFoldDB" id="A0A366CW73"/>
<keyword evidence="7 10" id="KW-0949">S-adenosyl-L-methionine</keyword>
<sequence>MNLILLEPALSLSEGRYALTERQQSHINQVIKAESGEVLRVGLLGGDLGEGVYQAANADVPAHIHSLQLTQKPPKALPMVLVMALPRPNMLKRTLHNITAMGVKELYLIHSSKVEKSYWQSPVLQPDSIQKILLEGLEQAKDTVMPSITMVPRFRPFVEDQLPHLLSGKLGLLAHPYQASACPVDLQESCVLALGPEGGWNEFEVSKWLEAGMSSVHLGERILKVETVVPVLLSRLYPA</sequence>
<dbReference type="RefSeq" id="WP_113875394.1">
    <property type="nucleotide sequence ID" value="NZ_QNRF01000009.1"/>
</dbReference>
<feature type="domain" description="Ribosomal RNA small subunit methyltransferase E methyltransferase" evidence="11">
    <location>
        <begin position="75"/>
        <end position="236"/>
    </location>
</feature>
<proteinExistence type="inferred from homology"/>
<reference evidence="12 13" key="1">
    <citation type="submission" date="2018-06" db="EMBL/GenBank/DDBJ databases">
        <title>Genomic Encyclopedia of Type Strains, Phase III (KMG-III): the genomes of soil and plant-associated and newly described type strains.</title>
        <authorList>
            <person name="Whitman W."/>
        </authorList>
    </citation>
    <scope>NUCLEOTIDE SEQUENCE [LARGE SCALE GENOMIC DNA]</scope>
    <source>
        <strain evidence="12 13">CECT 7732</strain>
    </source>
</reference>
<organism evidence="12 13">
    <name type="scientific">Marinomonas aquiplantarum</name>
    <dbReference type="NCBI Taxonomy" id="491951"/>
    <lineage>
        <taxon>Bacteria</taxon>
        <taxon>Pseudomonadati</taxon>
        <taxon>Pseudomonadota</taxon>
        <taxon>Gammaproteobacteria</taxon>
        <taxon>Oceanospirillales</taxon>
        <taxon>Oceanospirillaceae</taxon>
        <taxon>Marinomonas</taxon>
    </lineage>
</organism>
<dbReference type="EC" id="2.1.1.193" evidence="10"/>
<dbReference type="PANTHER" id="PTHR30027">
    <property type="entry name" value="RIBOSOMAL RNA SMALL SUBUNIT METHYLTRANSFERASE E"/>
    <property type="match status" value="1"/>
</dbReference>
<keyword evidence="6 10" id="KW-0808">Transferase</keyword>
<comment type="subcellular location">
    <subcellularLocation>
        <location evidence="1 10">Cytoplasm</location>
    </subcellularLocation>
</comment>
<dbReference type="Pfam" id="PF04452">
    <property type="entry name" value="Methyltrans_RNA"/>
    <property type="match status" value="1"/>
</dbReference>
<keyword evidence="5 10" id="KW-0489">Methyltransferase</keyword>
<dbReference type="GO" id="GO:0070475">
    <property type="term" value="P:rRNA base methylation"/>
    <property type="evidence" value="ECO:0007669"/>
    <property type="project" value="TreeGrafter"/>
</dbReference>
<dbReference type="InterPro" id="IPR006700">
    <property type="entry name" value="RsmE"/>
</dbReference>
<dbReference type="PIRSF" id="PIRSF015601">
    <property type="entry name" value="MTase_slr0722"/>
    <property type="match status" value="1"/>
</dbReference>
<evidence type="ECO:0000256" key="3">
    <source>
        <dbReference type="ARBA" id="ARBA00022490"/>
    </source>
</evidence>
<evidence type="ECO:0000256" key="9">
    <source>
        <dbReference type="ARBA" id="ARBA00047944"/>
    </source>
</evidence>
<keyword evidence="13" id="KW-1185">Reference proteome</keyword>
<keyword evidence="4 10" id="KW-0698">rRNA processing</keyword>
<comment type="catalytic activity">
    <reaction evidence="9 10">
        <text>uridine(1498) in 16S rRNA + S-adenosyl-L-methionine = N(3)-methyluridine(1498) in 16S rRNA + S-adenosyl-L-homocysteine + H(+)</text>
        <dbReference type="Rhea" id="RHEA:42920"/>
        <dbReference type="Rhea" id="RHEA-COMP:10283"/>
        <dbReference type="Rhea" id="RHEA-COMP:10284"/>
        <dbReference type="ChEBI" id="CHEBI:15378"/>
        <dbReference type="ChEBI" id="CHEBI:57856"/>
        <dbReference type="ChEBI" id="CHEBI:59789"/>
        <dbReference type="ChEBI" id="CHEBI:65315"/>
        <dbReference type="ChEBI" id="CHEBI:74502"/>
        <dbReference type="EC" id="2.1.1.193"/>
    </reaction>
</comment>
<dbReference type="NCBIfam" id="NF008700">
    <property type="entry name" value="PRK11713.5-4"/>
    <property type="match status" value="1"/>
</dbReference>
<evidence type="ECO:0000256" key="8">
    <source>
        <dbReference type="ARBA" id="ARBA00025699"/>
    </source>
</evidence>
<evidence type="ECO:0000256" key="7">
    <source>
        <dbReference type="ARBA" id="ARBA00022691"/>
    </source>
</evidence>
<dbReference type="OrthoDB" id="9815641at2"/>
<dbReference type="InterPro" id="IPR029026">
    <property type="entry name" value="tRNA_m1G_MTases_N"/>
</dbReference>